<dbReference type="OrthoDB" id="9835818at2"/>
<feature type="region of interest" description="Disordered" evidence="1">
    <location>
        <begin position="79"/>
        <end position="100"/>
    </location>
</feature>
<keyword evidence="3" id="KW-1185">Reference proteome</keyword>
<evidence type="ECO:0000313" key="2">
    <source>
        <dbReference type="EMBL" id="RLK51096.1"/>
    </source>
</evidence>
<dbReference type="EMBL" id="RCDA01000001">
    <property type="protein sequence ID" value="RLK51096.1"/>
    <property type="molecule type" value="Genomic_DNA"/>
</dbReference>
<dbReference type="RefSeq" id="WP_121441532.1">
    <property type="nucleotide sequence ID" value="NZ_RCDA01000001.1"/>
</dbReference>
<name>A0A498C9R8_9GAMM</name>
<protein>
    <submittedName>
        <fullName evidence="2">Uncharacterized protein</fullName>
    </submittedName>
</protein>
<sequence>MARLYTINRFIAPDFSLLVPNWTFGAAVDDFCAASYSYRGPLYLLLTPDDAIVLINISPERERDALALICRLPHDQRIDPAPSGPLREARTGEAMSARSRLGEEPGVTAGALAEAGSIWVAGDTGICLHGEPHRISLFRFRGGHCVDMVHATDRHRIEPIGEE</sequence>
<gene>
    <name evidence="2" type="ORF">DFR31_1012</name>
</gene>
<accession>A0A498C9R8</accession>
<comment type="caution">
    <text evidence="2">The sequence shown here is derived from an EMBL/GenBank/DDBJ whole genome shotgun (WGS) entry which is preliminary data.</text>
</comment>
<dbReference type="AlphaFoldDB" id="A0A498C9R8"/>
<organism evidence="2 3">
    <name type="scientific">Alkalispirillum mobile</name>
    <dbReference type="NCBI Taxonomy" id="85925"/>
    <lineage>
        <taxon>Bacteria</taxon>
        <taxon>Pseudomonadati</taxon>
        <taxon>Pseudomonadota</taxon>
        <taxon>Gammaproteobacteria</taxon>
        <taxon>Chromatiales</taxon>
        <taxon>Ectothiorhodospiraceae</taxon>
        <taxon>Alkalispirillum</taxon>
    </lineage>
</organism>
<proteinExistence type="predicted"/>
<reference evidence="2 3" key="1">
    <citation type="submission" date="2018-10" db="EMBL/GenBank/DDBJ databases">
        <title>Genomic Encyclopedia of Type Strains, Phase IV (KMG-IV): sequencing the most valuable type-strain genomes for metagenomic binning, comparative biology and taxonomic classification.</title>
        <authorList>
            <person name="Goeker M."/>
        </authorList>
    </citation>
    <scope>NUCLEOTIDE SEQUENCE [LARGE SCALE GENOMIC DNA]</scope>
    <source>
        <strain evidence="2 3">DSM 12769</strain>
    </source>
</reference>
<evidence type="ECO:0000313" key="3">
    <source>
        <dbReference type="Proteomes" id="UP000275461"/>
    </source>
</evidence>
<evidence type="ECO:0000256" key="1">
    <source>
        <dbReference type="SAM" id="MobiDB-lite"/>
    </source>
</evidence>
<dbReference type="Proteomes" id="UP000275461">
    <property type="component" value="Unassembled WGS sequence"/>
</dbReference>